<sequence>MGERKRIPLGIFALLFFVISTSSLHLLHASDDIYDATFYESFDEDFDGRWIVSENDEYNGVHSIPGLDPLP</sequence>
<evidence type="ECO:0000313" key="3">
    <source>
        <dbReference type="Proteomes" id="UP000236291"/>
    </source>
</evidence>
<comment type="caution">
    <text evidence="2">The sequence shown here is derived from an EMBL/GenBank/DDBJ whole genome shotgun (WGS) entry which is preliminary data.</text>
</comment>
<proteinExistence type="predicted"/>
<dbReference type="AlphaFoldDB" id="A0A2K3LGG9"/>
<evidence type="ECO:0000256" key="1">
    <source>
        <dbReference type="SAM" id="SignalP"/>
    </source>
</evidence>
<gene>
    <name evidence="2" type="primary">calnexin</name>
    <name evidence="2" type="ORF">L195_g033593</name>
</gene>
<accession>A0A2K3LGG9</accession>
<dbReference type="EMBL" id="ASHM01032672">
    <property type="protein sequence ID" value="PNX77625.1"/>
    <property type="molecule type" value="Genomic_DNA"/>
</dbReference>
<feature type="signal peptide" evidence="1">
    <location>
        <begin position="1"/>
        <end position="23"/>
    </location>
</feature>
<organism evidence="2 3">
    <name type="scientific">Trifolium pratense</name>
    <name type="common">Red clover</name>
    <dbReference type="NCBI Taxonomy" id="57577"/>
    <lineage>
        <taxon>Eukaryota</taxon>
        <taxon>Viridiplantae</taxon>
        <taxon>Streptophyta</taxon>
        <taxon>Embryophyta</taxon>
        <taxon>Tracheophyta</taxon>
        <taxon>Spermatophyta</taxon>
        <taxon>Magnoliopsida</taxon>
        <taxon>eudicotyledons</taxon>
        <taxon>Gunneridae</taxon>
        <taxon>Pentapetalae</taxon>
        <taxon>rosids</taxon>
        <taxon>fabids</taxon>
        <taxon>Fabales</taxon>
        <taxon>Fabaceae</taxon>
        <taxon>Papilionoideae</taxon>
        <taxon>50 kb inversion clade</taxon>
        <taxon>NPAAA clade</taxon>
        <taxon>Hologalegina</taxon>
        <taxon>IRL clade</taxon>
        <taxon>Trifolieae</taxon>
        <taxon>Trifolium</taxon>
    </lineage>
</organism>
<dbReference type="Proteomes" id="UP000236291">
    <property type="component" value="Unassembled WGS sequence"/>
</dbReference>
<reference evidence="2 3" key="1">
    <citation type="journal article" date="2014" name="Am. J. Bot.">
        <title>Genome assembly and annotation for red clover (Trifolium pratense; Fabaceae).</title>
        <authorList>
            <person name="Istvanek J."/>
            <person name="Jaros M."/>
            <person name="Krenek A."/>
            <person name="Repkova J."/>
        </authorList>
    </citation>
    <scope>NUCLEOTIDE SEQUENCE [LARGE SCALE GENOMIC DNA]</scope>
    <source>
        <strain evidence="3">cv. Tatra</strain>
        <tissue evidence="2">Young leaves</tissue>
    </source>
</reference>
<keyword evidence="1" id="KW-0732">Signal</keyword>
<evidence type="ECO:0000313" key="2">
    <source>
        <dbReference type="EMBL" id="PNX77625.1"/>
    </source>
</evidence>
<feature type="chain" id="PRO_5014416299" evidence="1">
    <location>
        <begin position="24"/>
        <end position="71"/>
    </location>
</feature>
<name>A0A2K3LGG9_TRIPR</name>
<reference evidence="2 3" key="2">
    <citation type="journal article" date="2017" name="Front. Plant Sci.">
        <title>Gene Classification and Mining of Molecular Markers Useful in Red Clover (Trifolium pratense) Breeding.</title>
        <authorList>
            <person name="Istvanek J."/>
            <person name="Dluhosova J."/>
            <person name="Dluhos P."/>
            <person name="Patkova L."/>
            <person name="Nedelnik J."/>
            <person name="Repkova J."/>
        </authorList>
    </citation>
    <scope>NUCLEOTIDE SEQUENCE [LARGE SCALE GENOMIC DNA]</scope>
    <source>
        <strain evidence="3">cv. Tatra</strain>
        <tissue evidence="2">Young leaves</tissue>
    </source>
</reference>
<protein>
    <submittedName>
        <fullName evidence="2">Calnexin</fullName>
    </submittedName>
</protein>
<dbReference type="ExpressionAtlas" id="A0A2K3LGG9">
    <property type="expression patterns" value="baseline"/>
</dbReference>